<comment type="subcellular location">
    <subcellularLocation>
        <location evidence="1">Membrane</location>
        <topology evidence="1">Multi-pass membrane protein</topology>
    </subcellularLocation>
</comment>
<dbReference type="HOGENOM" id="CLU_012893_1_2_1"/>
<keyword evidence="5 7" id="KW-0472">Membrane</keyword>
<keyword evidence="4 7" id="KW-1133">Transmembrane helix</keyword>
<dbReference type="GO" id="GO:0016020">
    <property type="term" value="C:membrane"/>
    <property type="evidence" value="ECO:0007669"/>
    <property type="project" value="UniProtKB-SubCell"/>
</dbReference>
<feature type="transmembrane region" description="Helical" evidence="7">
    <location>
        <begin position="405"/>
        <end position="426"/>
    </location>
</feature>
<dbReference type="InterPro" id="IPR002528">
    <property type="entry name" value="MATE_fam"/>
</dbReference>
<dbReference type="NCBIfam" id="TIGR00797">
    <property type="entry name" value="matE"/>
    <property type="match status" value="1"/>
</dbReference>
<evidence type="ECO:0000256" key="5">
    <source>
        <dbReference type="ARBA" id="ARBA00023136"/>
    </source>
</evidence>
<dbReference type="CDD" id="cd13132">
    <property type="entry name" value="MATE_eukaryotic"/>
    <property type="match status" value="1"/>
</dbReference>
<evidence type="ECO:0000313" key="8">
    <source>
        <dbReference type="EMBL" id="EXU98942.1"/>
    </source>
</evidence>
<dbReference type="GO" id="GO:1990961">
    <property type="term" value="P:xenobiotic detoxification by transmembrane export across the plasma membrane"/>
    <property type="evidence" value="ECO:0007669"/>
    <property type="project" value="InterPro"/>
</dbReference>
<dbReference type="Pfam" id="PF01554">
    <property type="entry name" value="MatE"/>
    <property type="match status" value="2"/>
</dbReference>
<gene>
    <name evidence="8" type="ORF">X797_007940</name>
</gene>
<dbReference type="Proteomes" id="UP000030151">
    <property type="component" value="Unassembled WGS sequence"/>
</dbReference>
<proteinExistence type="inferred from homology"/>
<keyword evidence="3 7" id="KW-0812">Transmembrane</keyword>
<feature type="transmembrane region" description="Helical" evidence="7">
    <location>
        <begin position="336"/>
        <end position="356"/>
    </location>
</feature>
<evidence type="ECO:0000256" key="3">
    <source>
        <dbReference type="ARBA" id="ARBA00022692"/>
    </source>
</evidence>
<protein>
    <submittedName>
        <fullName evidence="8">MatE (Na+-driven multidrug efflux pump) domain protein</fullName>
    </submittedName>
</protein>
<name>A0A0A1USZ1_9HYPO</name>
<feature type="transmembrane region" description="Helical" evidence="7">
    <location>
        <begin position="564"/>
        <end position="584"/>
    </location>
</feature>
<evidence type="ECO:0000313" key="9">
    <source>
        <dbReference type="Proteomes" id="UP000030151"/>
    </source>
</evidence>
<reference evidence="8 9" key="1">
    <citation type="submission" date="2014-02" db="EMBL/GenBank/DDBJ databases">
        <title>The genome sequence of the entomopathogenic fungus Metarhizium robertsii ARSEF 2575.</title>
        <authorList>
            <person name="Giuliano Garisto Donzelli B."/>
            <person name="Roe B.A."/>
            <person name="Macmil S.L."/>
            <person name="Krasnoff S.B."/>
            <person name="Gibson D.M."/>
        </authorList>
    </citation>
    <scope>NUCLEOTIDE SEQUENCE [LARGE SCALE GENOMIC DNA]</scope>
    <source>
        <strain evidence="8 9">ARSEF 2575</strain>
    </source>
</reference>
<dbReference type="EMBL" id="JELW01000022">
    <property type="protein sequence ID" value="EXU98942.1"/>
    <property type="molecule type" value="Genomic_DNA"/>
</dbReference>
<dbReference type="GO" id="GO:0042910">
    <property type="term" value="F:xenobiotic transmembrane transporter activity"/>
    <property type="evidence" value="ECO:0007669"/>
    <property type="project" value="InterPro"/>
</dbReference>
<accession>A0A0A1USZ1</accession>
<feature type="transmembrane region" description="Helical" evidence="7">
    <location>
        <begin position="269"/>
        <end position="294"/>
    </location>
</feature>
<dbReference type="eggNOG" id="KOG1347">
    <property type="taxonomic scope" value="Eukaryota"/>
</dbReference>
<feature type="transmembrane region" description="Helical" evidence="7">
    <location>
        <begin position="540"/>
        <end position="558"/>
    </location>
</feature>
<evidence type="ECO:0000256" key="2">
    <source>
        <dbReference type="ARBA" id="ARBA00010199"/>
    </source>
</evidence>
<sequence>MPIDENDLLQDTQVYALTSFSDLDSKDLGCIQDIQCSTVNPQERVKYNKHQRRLCRLCNWAVRSDQVMRDKRVTRSCVSCPAHLAPYFSGYSDDEGTLPILKHRQTAGQENHRAPNHVPAGLPKSDEDDTCLPHVLSESSPLLIKVDDIGQYQAVVWETTDELRAEAVVEATPSGGVCFTWKTEAKYIASSSASLLVTFVLQYSINVASVFSAGRIGKVELGAVALANMTTGVTCLAPFMGLATSLDTLCAQAYGDGRNHLVGIQCQRMVMFLSFLSLPVAALWACSEGILLRIIDDGESARLASLYLKVMISALPGIVLFEAAKRLLQAQGLFRQTTYVLLVLAPINIFLNWLLVWKLELGFVGAPIAVALSRNLLALLLILYIKLVNGYQCWGGLSLKAFSNWRPMIFLALPGMVMVAAEWLIFDIITFLSSRFGTDYLAAQSILVSVTTLIYHVPFAISVAASTRVANLIGAGLVDAAKAAAKVIPLLLTRDASVIMLTAQAMPLVALEQFFDSLCTGAHGLLRGIGKQSIGGPVNLIGHYLVSLPLCLILGFQYSWKLAGLWGGIAAGLMVVSLVEYGYLLTIDWQVACEEAEARNTAG</sequence>
<evidence type="ECO:0000256" key="6">
    <source>
        <dbReference type="SAM" id="MobiDB-lite"/>
    </source>
</evidence>
<dbReference type="AlphaFoldDB" id="A0A0A1USZ1"/>
<feature type="transmembrane region" description="Helical" evidence="7">
    <location>
        <begin position="363"/>
        <end position="385"/>
    </location>
</feature>
<comment type="caution">
    <text evidence="8">The sequence shown here is derived from an EMBL/GenBank/DDBJ whole genome shotgun (WGS) entry which is preliminary data.</text>
</comment>
<dbReference type="InterPro" id="IPR045069">
    <property type="entry name" value="MATE_euk"/>
</dbReference>
<dbReference type="OrthoDB" id="2126698at2759"/>
<feature type="region of interest" description="Disordered" evidence="6">
    <location>
        <begin position="105"/>
        <end position="124"/>
    </location>
</feature>
<evidence type="ECO:0000256" key="7">
    <source>
        <dbReference type="SAM" id="Phobius"/>
    </source>
</evidence>
<evidence type="ECO:0000256" key="4">
    <source>
        <dbReference type="ARBA" id="ARBA00022989"/>
    </source>
</evidence>
<feature type="transmembrane region" description="Helical" evidence="7">
    <location>
        <begin position="306"/>
        <end position="324"/>
    </location>
</feature>
<comment type="similarity">
    <text evidence="2">Belongs to the multi antimicrobial extrusion (MATE) (TC 2.A.66.1) family.</text>
</comment>
<dbReference type="PANTHER" id="PTHR11206">
    <property type="entry name" value="MULTIDRUG RESISTANCE PROTEIN"/>
    <property type="match status" value="1"/>
</dbReference>
<evidence type="ECO:0000256" key="1">
    <source>
        <dbReference type="ARBA" id="ARBA00004141"/>
    </source>
</evidence>
<organism evidence="8 9">
    <name type="scientific">Metarhizium robertsii</name>
    <dbReference type="NCBI Taxonomy" id="568076"/>
    <lineage>
        <taxon>Eukaryota</taxon>
        <taxon>Fungi</taxon>
        <taxon>Dikarya</taxon>
        <taxon>Ascomycota</taxon>
        <taxon>Pezizomycotina</taxon>
        <taxon>Sordariomycetes</taxon>
        <taxon>Hypocreomycetidae</taxon>
        <taxon>Hypocreales</taxon>
        <taxon>Clavicipitaceae</taxon>
        <taxon>Metarhizium</taxon>
    </lineage>
</organism>
<dbReference type="GO" id="GO:0015297">
    <property type="term" value="F:antiporter activity"/>
    <property type="evidence" value="ECO:0007669"/>
    <property type="project" value="InterPro"/>
</dbReference>